<evidence type="ECO:0000259" key="1">
    <source>
        <dbReference type="Pfam" id="PF13966"/>
    </source>
</evidence>
<dbReference type="AlphaFoldDB" id="A0AAV3Q9Q9"/>
<evidence type="ECO:0000313" key="2">
    <source>
        <dbReference type="EMBL" id="GAA0159901.1"/>
    </source>
</evidence>
<sequence>MWIGVANGMFTQRSLWDSLRHRAERVPWGKWLWSRDGIPRHEFVSWMLFHCKLPTKDRLARWGMQVGAACVFCSCDESQDHLFFHCVFSAQVWRLMLQRLGVYRGSATWRVERQWYIDNVGGRSLQSRLMQVSFMCTVYVIWKEGNSRVFGGVPVSADVLFHRVVSIVHDRVCSWRG</sequence>
<dbReference type="PANTHER" id="PTHR33116:SF84">
    <property type="entry name" value="RNA-DIRECTED DNA POLYMERASE"/>
    <property type="match status" value="1"/>
</dbReference>
<gene>
    <name evidence="2" type="ORF">LIER_16579</name>
</gene>
<name>A0AAV3Q9Q9_LITER</name>
<proteinExistence type="predicted"/>
<keyword evidence="3" id="KW-1185">Reference proteome</keyword>
<protein>
    <recommendedName>
        <fullName evidence="1">Reverse transcriptase zinc-binding domain-containing protein</fullName>
    </recommendedName>
</protein>
<dbReference type="Pfam" id="PF13966">
    <property type="entry name" value="zf-RVT"/>
    <property type="match status" value="1"/>
</dbReference>
<feature type="domain" description="Reverse transcriptase zinc-binding" evidence="1">
    <location>
        <begin position="10"/>
        <end position="93"/>
    </location>
</feature>
<dbReference type="Proteomes" id="UP001454036">
    <property type="component" value="Unassembled WGS sequence"/>
</dbReference>
<dbReference type="EMBL" id="BAABME010003722">
    <property type="protein sequence ID" value="GAA0159901.1"/>
    <property type="molecule type" value="Genomic_DNA"/>
</dbReference>
<comment type="caution">
    <text evidence="2">The sequence shown here is derived from an EMBL/GenBank/DDBJ whole genome shotgun (WGS) entry which is preliminary data.</text>
</comment>
<evidence type="ECO:0000313" key="3">
    <source>
        <dbReference type="Proteomes" id="UP001454036"/>
    </source>
</evidence>
<reference evidence="2 3" key="1">
    <citation type="submission" date="2024-01" db="EMBL/GenBank/DDBJ databases">
        <title>The complete chloroplast genome sequence of Lithospermum erythrorhizon: insights into the phylogenetic relationship among Boraginaceae species and the maternal lineages of purple gromwells.</title>
        <authorList>
            <person name="Okada T."/>
            <person name="Watanabe K."/>
        </authorList>
    </citation>
    <scope>NUCLEOTIDE SEQUENCE [LARGE SCALE GENOMIC DNA]</scope>
</reference>
<dbReference type="InterPro" id="IPR026960">
    <property type="entry name" value="RVT-Znf"/>
</dbReference>
<dbReference type="PANTHER" id="PTHR33116">
    <property type="entry name" value="REVERSE TRANSCRIPTASE ZINC-BINDING DOMAIN-CONTAINING PROTEIN-RELATED-RELATED"/>
    <property type="match status" value="1"/>
</dbReference>
<organism evidence="2 3">
    <name type="scientific">Lithospermum erythrorhizon</name>
    <name type="common">Purple gromwell</name>
    <name type="synonym">Lithospermum officinale var. erythrorhizon</name>
    <dbReference type="NCBI Taxonomy" id="34254"/>
    <lineage>
        <taxon>Eukaryota</taxon>
        <taxon>Viridiplantae</taxon>
        <taxon>Streptophyta</taxon>
        <taxon>Embryophyta</taxon>
        <taxon>Tracheophyta</taxon>
        <taxon>Spermatophyta</taxon>
        <taxon>Magnoliopsida</taxon>
        <taxon>eudicotyledons</taxon>
        <taxon>Gunneridae</taxon>
        <taxon>Pentapetalae</taxon>
        <taxon>asterids</taxon>
        <taxon>lamiids</taxon>
        <taxon>Boraginales</taxon>
        <taxon>Boraginaceae</taxon>
        <taxon>Boraginoideae</taxon>
        <taxon>Lithospermeae</taxon>
        <taxon>Lithospermum</taxon>
    </lineage>
</organism>
<accession>A0AAV3Q9Q9</accession>